<protein>
    <submittedName>
        <fullName evidence="2">BRCT domain-containing protein</fullName>
    </submittedName>
</protein>
<name>A0A913I4F6_STRER</name>
<keyword evidence="1" id="KW-1185">Reference proteome</keyword>
<evidence type="ECO:0000313" key="1">
    <source>
        <dbReference type="Proteomes" id="UP000035681"/>
    </source>
</evidence>
<dbReference type="Proteomes" id="UP000035681">
    <property type="component" value="Unplaced"/>
</dbReference>
<dbReference type="WBParaSite" id="SSTP_0000958100.1">
    <property type="protein sequence ID" value="SSTP_0000958100.1"/>
    <property type="gene ID" value="SSTP_0000958100"/>
</dbReference>
<dbReference type="WBParaSite" id="TCONS_00011511.p1">
    <property type="protein sequence ID" value="TCONS_00011511.p1"/>
    <property type="gene ID" value="XLOC_006008"/>
</dbReference>
<reference evidence="2" key="1">
    <citation type="submission" date="2022-10" db="UniProtKB">
        <authorList>
            <consortium name="WormBaseParasite"/>
        </authorList>
    </citation>
    <scope>IDENTIFICATION</scope>
</reference>
<sequence length="911" mass="103092">MDSLIPSISSYSNIPIFFIEARVGGSTKEVVSQLGFSMNINQCDVSLTSKHYGGNQFLGISGELDASTSSFILSFFLLNNKLTYTAKTSGALIIVGISSYCVYKLCGKFLEKKVIWGLLDSRPLNITCEGKLFPPNSTSSSIFDVDEDILTNIITSPENEKESDEEVNEGEVCTIKKYHFNLSFPKKDYRRKGLTALSIMEEEEKNDLANKKDIIEKSCSLSRLSSSSNGNLLEGKNLHSFGKNDKIKNYDSDEMSCSSVSVKSATFNLACDTEPTWDDEFYDTPGNDNLNRLSSSDLSCETESFNSVGMLLRNILDYKIDGEDSIYNIQQQPSLKANTLDGLESELNSTVMENLSSMINSKCGSEFGKSKSSSIRSFMTDGSNLSKLKEKLNKSNMKGLVELSPMTENDMSFKNTTAVSKTQLNSNSYNSPMTDSLFSKESFVSSNITSKNNYQNSLNQKVGQMFDSAIVSDYLNDEEIRSLPSTNNNVNNNITRLSNLTQISESDFPKTSVTSTKSLNNTGSFMTKSVQSLEWCNDDIVFEDDNSFEIESLNNNSALKNQYLKDLSIDLDYATFQLFPELSPTKSFSSESHYSLPQSVSSKNSNNIKKNTSITNISTHETIIGPRNDLRLKSTRDFMVVLRENFKFINDKNFKLANILYSRKRFKRIKYCSDGVNAYNTIDNFLENILHSMVYSNASFFNCSSFSAIKKVTINILEQFDYLRRWNLLSKRKIVAETSINTNKEAINITLSNNAFEKEILTYLYALWKLQHDVCGIEEIKISPEAIEGAKFLMVLKSINVFQYIFEYSKNIKCRSFYNHLFAKKNPKQIMLKLNDNNEKIDQYDLALFADTVNIKIQLFDLSSKHINNHNVCSIYPSTDCKYGNEIFMVKLKEDGPVFPLYHLPDEFYFR</sequence>
<organism evidence="2">
    <name type="scientific">Strongyloides stercoralis</name>
    <name type="common">Threadworm</name>
    <dbReference type="NCBI Taxonomy" id="6248"/>
    <lineage>
        <taxon>Eukaryota</taxon>
        <taxon>Metazoa</taxon>
        <taxon>Ecdysozoa</taxon>
        <taxon>Nematoda</taxon>
        <taxon>Chromadorea</taxon>
        <taxon>Rhabditida</taxon>
        <taxon>Tylenchina</taxon>
        <taxon>Panagrolaimomorpha</taxon>
        <taxon>Strongyloidoidea</taxon>
        <taxon>Strongyloididae</taxon>
        <taxon>Strongyloides</taxon>
    </lineage>
</organism>
<dbReference type="AlphaFoldDB" id="A0A913I4F6"/>
<proteinExistence type="predicted"/>
<accession>A0A913I4F6</accession>
<evidence type="ECO:0000313" key="2">
    <source>
        <dbReference type="WBParaSite" id="SSTP_0000958100.1"/>
    </source>
</evidence>